<dbReference type="STRING" id="1797460.A3E73_00495"/>
<evidence type="ECO:0000256" key="2">
    <source>
        <dbReference type="ARBA" id="ARBA00022679"/>
    </source>
</evidence>
<dbReference type="InterPro" id="IPR022672">
    <property type="entry name" value="Hexokinase_N"/>
</dbReference>
<evidence type="ECO:0000313" key="9">
    <source>
        <dbReference type="Proteomes" id="UP000176791"/>
    </source>
</evidence>
<dbReference type="PROSITE" id="PS51748">
    <property type="entry name" value="HEXOKINASE_2"/>
    <property type="match status" value="1"/>
</dbReference>
<dbReference type="Gene3D" id="3.40.367.20">
    <property type="match status" value="1"/>
</dbReference>
<comment type="caution">
    <text evidence="8">The sequence shown here is derived from an EMBL/GenBank/DDBJ whole genome shotgun (WGS) entry which is preliminary data.</text>
</comment>
<sequence>MKQYRQLKPFTHHQLLAIKAEFIRQSLTAAKGKPESLAWFDSLIKPWQKNLVTRQPVLVMDFGGSYFRSGVAEVDDNQQLIWRRALISVKIVREYTNVDTFVNWLADKTAPLIKQLTADRVGFVFSHAFDSKKSNGHITGIITYLSKALVIPGLLGKDLGRFFLKALQLRGLHLKKFVMLNDTVALALCAKNAPAGLVIGTGANLCSLHPTLPHLRNLEAGHFNGVPHSFASIYADLMENPTRAMMEKQSTGLYQYQNLAFASLQAGLQPVISQAIMQEGKETASLIVTKLSNRDFNLLKSIKLTSAEKNQLTKLSKIILQNSYQMWAAAVAAVIELNQTKIKEKIVSIPVTGGVILNDPNYYAGLKSTIEALTKRPVQLIKVADPIKGAAVAALME</sequence>
<dbReference type="PANTHER" id="PTHR19443">
    <property type="entry name" value="HEXOKINASE"/>
    <property type="match status" value="1"/>
</dbReference>
<dbReference type="GO" id="GO:0006096">
    <property type="term" value="P:glycolytic process"/>
    <property type="evidence" value="ECO:0007669"/>
    <property type="project" value="UniProtKB-UniPathway"/>
</dbReference>
<evidence type="ECO:0000259" key="7">
    <source>
        <dbReference type="Pfam" id="PF03727"/>
    </source>
</evidence>
<dbReference type="SUPFAM" id="SSF53067">
    <property type="entry name" value="Actin-like ATPase domain"/>
    <property type="match status" value="2"/>
</dbReference>
<proteinExistence type="inferred from homology"/>
<dbReference type="EMBL" id="MEZN01000022">
    <property type="protein sequence ID" value="OGD56163.1"/>
    <property type="molecule type" value="Genomic_DNA"/>
</dbReference>
<dbReference type="Proteomes" id="UP000176791">
    <property type="component" value="Unassembled WGS sequence"/>
</dbReference>
<dbReference type="GO" id="GO:0005536">
    <property type="term" value="F:D-glucose binding"/>
    <property type="evidence" value="ECO:0007669"/>
    <property type="project" value="InterPro"/>
</dbReference>
<evidence type="ECO:0008006" key="10">
    <source>
        <dbReference type="Google" id="ProtNLM"/>
    </source>
</evidence>
<dbReference type="Gene3D" id="3.30.420.40">
    <property type="match status" value="1"/>
</dbReference>
<evidence type="ECO:0000256" key="3">
    <source>
        <dbReference type="ARBA" id="ARBA00022741"/>
    </source>
</evidence>
<dbReference type="InterPro" id="IPR001312">
    <property type="entry name" value="Hexokinase"/>
</dbReference>
<dbReference type="AlphaFoldDB" id="A0A1F5DLZ5"/>
<protein>
    <recommendedName>
        <fullName evidence="10">Hexokinase C-terminal domain-containing protein</fullName>
    </recommendedName>
</protein>
<evidence type="ECO:0000313" key="8">
    <source>
        <dbReference type="EMBL" id="OGD56163.1"/>
    </source>
</evidence>
<keyword evidence="3" id="KW-0547">Nucleotide-binding</keyword>
<dbReference type="GO" id="GO:0008865">
    <property type="term" value="F:fructokinase activity"/>
    <property type="evidence" value="ECO:0007669"/>
    <property type="project" value="TreeGrafter"/>
</dbReference>
<accession>A0A1F5DLZ5</accession>
<dbReference type="Pfam" id="PF00349">
    <property type="entry name" value="Hexokinase_1"/>
    <property type="match status" value="1"/>
</dbReference>
<keyword evidence="5" id="KW-0067">ATP-binding</keyword>
<dbReference type="UniPathway" id="UPA00109">
    <property type="reaction ID" value="UER00180"/>
</dbReference>
<dbReference type="PANTHER" id="PTHR19443:SF24">
    <property type="entry name" value="PHOSPHOTRANSFERASE"/>
    <property type="match status" value="1"/>
</dbReference>
<feature type="domain" description="Hexokinase C-terminal" evidence="7">
    <location>
        <begin position="196"/>
        <end position="396"/>
    </location>
</feature>
<organism evidence="8 9">
    <name type="scientific">Candidatus Beckwithbacteria bacterium RIFCSPHIGHO2_12_FULL_47_17</name>
    <dbReference type="NCBI Taxonomy" id="1797460"/>
    <lineage>
        <taxon>Bacteria</taxon>
        <taxon>Candidatus Beckwithiibacteriota</taxon>
    </lineage>
</organism>
<comment type="similarity">
    <text evidence="1">Belongs to the hexokinase family.</text>
</comment>
<dbReference type="InterPro" id="IPR043129">
    <property type="entry name" value="ATPase_NBD"/>
</dbReference>
<keyword evidence="4" id="KW-0418">Kinase</keyword>
<dbReference type="GO" id="GO:0005829">
    <property type="term" value="C:cytosol"/>
    <property type="evidence" value="ECO:0007669"/>
    <property type="project" value="TreeGrafter"/>
</dbReference>
<dbReference type="GO" id="GO:0004340">
    <property type="term" value="F:glucokinase activity"/>
    <property type="evidence" value="ECO:0007669"/>
    <property type="project" value="TreeGrafter"/>
</dbReference>
<dbReference type="Pfam" id="PF03727">
    <property type="entry name" value="Hexokinase_2"/>
    <property type="match status" value="1"/>
</dbReference>
<feature type="domain" description="Hexokinase N-terminal" evidence="6">
    <location>
        <begin position="10"/>
        <end position="186"/>
    </location>
</feature>
<evidence type="ECO:0000256" key="1">
    <source>
        <dbReference type="ARBA" id="ARBA00009225"/>
    </source>
</evidence>
<evidence type="ECO:0000256" key="5">
    <source>
        <dbReference type="ARBA" id="ARBA00022840"/>
    </source>
</evidence>
<dbReference type="GO" id="GO:0005524">
    <property type="term" value="F:ATP binding"/>
    <property type="evidence" value="ECO:0007669"/>
    <property type="project" value="UniProtKB-KW"/>
</dbReference>
<reference evidence="8 9" key="1">
    <citation type="journal article" date="2016" name="Nat. Commun.">
        <title>Thousands of microbial genomes shed light on interconnected biogeochemical processes in an aquifer system.</title>
        <authorList>
            <person name="Anantharaman K."/>
            <person name="Brown C.T."/>
            <person name="Hug L.A."/>
            <person name="Sharon I."/>
            <person name="Castelle C.J."/>
            <person name="Probst A.J."/>
            <person name="Thomas B.C."/>
            <person name="Singh A."/>
            <person name="Wilkins M.J."/>
            <person name="Karaoz U."/>
            <person name="Brodie E.L."/>
            <person name="Williams K.H."/>
            <person name="Hubbard S.S."/>
            <person name="Banfield J.F."/>
        </authorList>
    </citation>
    <scope>NUCLEOTIDE SEQUENCE [LARGE SCALE GENOMIC DNA]</scope>
</reference>
<gene>
    <name evidence="8" type="ORF">A3E73_00495</name>
</gene>
<dbReference type="GO" id="GO:0019158">
    <property type="term" value="F:mannokinase activity"/>
    <property type="evidence" value="ECO:0007669"/>
    <property type="project" value="TreeGrafter"/>
</dbReference>
<dbReference type="GO" id="GO:0006006">
    <property type="term" value="P:glucose metabolic process"/>
    <property type="evidence" value="ECO:0007669"/>
    <property type="project" value="TreeGrafter"/>
</dbReference>
<evidence type="ECO:0000259" key="6">
    <source>
        <dbReference type="Pfam" id="PF00349"/>
    </source>
</evidence>
<name>A0A1F5DLZ5_9BACT</name>
<dbReference type="GO" id="GO:0006013">
    <property type="term" value="P:mannose metabolic process"/>
    <property type="evidence" value="ECO:0007669"/>
    <property type="project" value="TreeGrafter"/>
</dbReference>
<dbReference type="CDD" id="cd24000">
    <property type="entry name" value="ASKHA_NBD_HK"/>
    <property type="match status" value="1"/>
</dbReference>
<dbReference type="InterPro" id="IPR022673">
    <property type="entry name" value="Hexokinase_C"/>
</dbReference>
<keyword evidence="2" id="KW-0808">Transferase</keyword>
<dbReference type="GO" id="GO:0001678">
    <property type="term" value="P:intracellular glucose homeostasis"/>
    <property type="evidence" value="ECO:0007669"/>
    <property type="project" value="InterPro"/>
</dbReference>
<evidence type="ECO:0000256" key="4">
    <source>
        <dbReference type="ARBA" id="ARBA00022777"/>
    </source>
</evidence>